<comment type="caution">
    <text evidence="2">The sequence shown here is derived from an EMBL/GenBank/DDBJ whole genome shotgun (WGS) entry which is preliminary data.</text>
</comment>
<dbReference type="Proteomes" id="UP001590950">
    <property type="component" value="Unassembled WGS sequence"/>
</dbReference>
<organism evidence="2 3">
    <name type="scientific">Stereocaulon virgatum</name>
    <dbReference type="NCBI Taxonomy" id="373712"/>
    <lineage>
        <taxon>Eukaryota</taxon>
        <taxon>Fungi</taxon>
        <taxon>Dikarya</taxon>
        <taxon>Ascomycota</taxon>
        <taxon>Pezizomycotina</taxon>
        <taxon>Lecanoromycetes</taxon>
        <taxon>OSLEUM clade</taxon>
        <taxon>Lecanoromycetidae</taxon>
        <taxon>Lecanorales</taxon>
        <taxon>Lecanorineae</taxon>
        <taxon>Stereocaulaceae</taxon>
        <taxon>Stereocaulon</taxon>
    </lineage>
</organism>
<keyword evidence="1" id="KW-0732">Signal</keyword>
<feature type="signal peptide" evidence="1">
    <location>
        <begin position="1"/>
        <end position="18"/>
    </location>
</feature>
<keyword evidence="3" id="KW-1185">Reference proteome</keyword>
<evidence type="ECO:0000313" key="2">
    <source>
        <dbReference type="EMBL" id="KAL2043719.1"/>
    </source>
</evidence>
<sequence>MVTNLTSLLLLRVKNSFACDASDSECSSMFTTFSDFVHTTKIVDRRIPSTAQGHQVTMSLSYQRQLANMSETQAITYAELRKHLYLIGGYSVNRINLKFERILEKERTVDIAVLSF</sequence>
<name>A0ABR4AE35_9LECA</name>
<reference evidence="2 3" key="1">
    <citation type="submission" date="2024-09" db="EMBL/GenBank/DDBJ databases">
        <title>Rethinking Asexuality: The Enigmatic Case of Functional Sexual Genes in Lepraria (Stereocaulaceae).</title>
        <authorList>
            <person name="Doellman M."/>
            <person name="Sun Y."/>
            <person name="Barcenas-Pena A."/>
            <person name="Lumbsch H.T."/>
            <person name="Grewe F."/>
        </authorList>
    </citation>
    <scope>NUCLEOTIDE SEQUENCE [LARGE SCALE GENOMIC DNA]</scope>
    <source>
        <strain evidence="2 3">Mercado 3170</strain>
    </source>
</reference>
<feature type="chain" id="PRO_5045280828" evidence="1">
    <location>
        <begin position="19"/>
        <end position="116"/>
    </location>
</feature>
<gene>
    <name evidence="2" type="ORF">N7G274_003238</name>
</gene>
<dbReference type="EMBL" id="JBEFKJ010000010">
    <property type="protein sequence ID" value="KAL2043719.1"/>
    <property type="molecule type" value="Genomic_DNA"/>
</dbReference>
<evidence type="ECO:0000256" key="1">
    <source>
        <dbReference type="SAM" id="SignalP"/>
    </source>
</evidence>
<proteinExistence type="predicted"/>
<evidence type="ECO:0000313" key="3">
    <source>
        <dbReference type="Proteomes" id="UP001590950"/>
    </source>
</evidence>
<accession>A0ABR4AE35</accession>
<protein>
    <submittedName>
        <fullName evidence="2">Uncharacterized protein</fullName>
    </submittedName>
</protein>